<name>A0A336MB77_CULSO</name>
<evidence type="ECO:0000313" key="2">
    <source>
        <dbReference type="EMBL" id="SSX26179.1"/>
    </source>
</evidence>
<organism evidence="2">
    <name type="scientific">Culicoides sonorensis</name>
    <name type="common">Biting midge</name>
    <dbReference type="NCBI Taxonomy" id="179676"/>
    <lineage>
        <taxon>Eukaryota</taxon>
        <taxon>Metazoa</taxon>
        <taxon>Ecdysozoa</taxon>
        <taxon>Arthropoda</taxon>
        <taxon>Hexapoda</taxon>
        <taxon>Insecta</taxon>
        <taxon>Pterygota</taxon>
        <taxon>Neoptera</taxon>
        <taxon>Endopterygota</taxon>
        <taxon>Diptera</taxon>
        <taxon>Nematocera</taxon>
        <taxon>Chironomoidea</taxon>
        <taxon>Ceratopogonidae</taxon>
        <taxon>Ceratopogoninae</taxon>
        <taxon>Culicoides</taxon>
        <taxon>Monoculicoides</taxon>
    </lineage>
</organism>
<dbReference type="InterPro" id="IPR032675">
    <property type="entry name" value="LRR_dom_sf"/>
</dbReference>
<dbReference type="SUPFAM" id="SSF52047">
    <property type="entry name" value="RNI-like"/>
    <property type="match status" value="1"/>
</dbReference>
<sequence length="592" mass="69718">MDNICDDVNQILPDELLLEIFEYLKKHDRLNCKCVCQKWKSIFMESACFKSDRILSIDYCAIDIDFAPASVLQHAYGYEVLILSNIPKIDDNSEPFWEQLGKTITDLRISQNGVYHDSFSLIFDHLTSVKILYLHNIIDYLEFFEMRKERFSKFLCAIEEIHFGFNANQLKRVHKIFNLMPNLKRIYTPTFIMGNKSQDWHILIDYFLEYQEKLKWITIHSDTWTKTSSHKNALCETDDIRKILFQTINDAKLDGIDFETHNDFELLFKIMEIQPSIKSLKIKSSVLPPSSLKNITHLDLSFKEYDLINFKPLEELKNLKQLSFHFQLAGVGEEYQSLCYFNGFNHEILKLNSVQQLTINISSNLQCEECFRTILKSMPNLKSLFVTTFELEMFELEMIVTYLKRLEQLHLFGINSNEDFFLDFSFLLEKPYECLTEFVMCGLHEIARSDLNEICTAFPNLKYLTLRANNWDFDSFDEVFECLFEQLNQLKKFDPRLTRFDSFDVPTNKTIEIIGNTGKSLRVLHLPFNRVHLREKLQLFAKLPDLQVICQDQASEITKSDYLDIFVRSVTHLRDFAKQIIAKKSNEGFTFI</sequence>
<accession>A0A336MB77</accession>
<dbReference type="CDD" id="cd09917">
    <property type="entry name" value="F-box_SF"/>
    <property type="match status" value="1"/>
</dbReference>
<dbReference type="SMART" id="SM00256">
    <property type="entry name" value="FBOX"/>
    <property type="match status" value="1"/>
</dbReference>
<proteinExistence type="predicted"/>
<gene>
    <name evidence="2" type="primary">CSON013168</name>
</gene>
<dbReference type="Gene3D" id="1.20.1280.50">
    <property type="match status" value="1"/>
</dbReference>
<dbReference type="AlphaFoldDB" id="A0A336MB77"/>
<evidence type="ECO:0000259" key="1">
    <source>
        <dbReference type="PROSITE" id="PS50181"/>
    </source>
</evidence>
<dbReference type="SUPFAM" id="SSF52058">
    <property type="entry name" value="L domain-like"/>
    <property type="match status" value="1"/>
</dbReference>
<dbReference type="Gene3D" id="3.80.10.10">
    <property type="entry name" value="Ribonuclease Inhibitor"/>
    <property type="match status" value="1"/>
</dbReference>
<protein>
    <submittedName>
        <fullName evidence="2">CSON013168 protein</fullName>
    </submittedName>
</protein>
<dbReference type="Pfam" id="PF12937">
    <property type="entry name" value="F-box-like"/>
    <property type="match status" value="1"/>
</dbReference>
<dbReference type="VEuPathDB" id="VectorBase:CSON013168"/>
<dbReference type="PROSITE" id="PS50181">
    <property type="entry name" value="FBOX"/>
    <property type="match status" value="1"/>
</dbReference>
<feature type="domain" description="F-box" evidence="1">
    <location>
        <begin position="12"/>
        <end position="52"/>
    </location>
</feature>
<dbReference type="InterPro" id="IPR036047">
    <property type="entry name" value="F-box-like_dom_sf"/>
</dbReference>
<dbReference type="InterPro" id="IPR001810">
    <property type="entry name" value="F-box_dom"/>
</dbReference>
<dbReference type="EMBL" id="UFQT01000655">
    <property type="protein sequence ID" value="SSX26179.1"/>
    <property type="molecule type" value="Genomic_DNA"/>
</dbReference>
<dbReference type="SUPFAM" id="SSF81383">
    <property type="entry name" value="F-box domain"/>
    <property type="match status" value="1"/>
</dbReference>
<reference evidence="2" key="1">
    <citation type="submission" date="2018-07" db="EMBL/GenBank/DDBJ databases">
        <authorList>
            <person name="Quirk P.G."/>
            <person name="Krulwich T.A."/>
        </authorList>
    </citation>
    <scope>NUCLEOTIDE SEQUENCE</scope>
</reference>